<dbReference type="Pfam" id="PF07715">
    <property type="entry name" value="Plug"/>
    <property type="match status" value="1"/>
</dbReference>
<dbReference type="AlphaFoldDB" id="A0AAV5APA8"/>
<dbReference type="NCBIfam" id="TIGR04056">
    <property type="entry name" value="OMP_RagA_SusC"/>
    <property type="match status" value="1"/>
</dbReference>
<reference evidence="10 13" key="1">
    <citation type="submission" date="2021-11" db="EMBL/GenBank/DDBJ databases">
        <title>Draft genome sequence of Capnocytophaga sp. strain KC07075 isolated from cat oral cavity.</title>
        <authorList>
            <person name="Suzuki M."/>
            <person name="Imaoka K."/>
            <person name="Kimura M."/>
            <person name="Morikawa S."/>
            <person name="Maeda K."/>
        </authorList>
    </citation>
    <scope>NUCLEOTIDE SEQUENCE</scope>
    <source>
        <strain evidence="10">KC07075</strain>
        <strain evidence="11 13">KC07079</strain>
    </source>
</reference>
<keyword evidence="4 7" id="KW-0812">Transmembrane</keyword>
<dbReference type="PROSITE" id="PS52016">
    <property type="entry name" value="TONB_DEPENDENT_REC_3"/>
    <property type="match status" value="1"/>
</dbReference>
<dbReference type="GO" id="GO:0009279">
    <property type="term" value="C:cell outer membrane"/>
    <property type="evidence" value="ECO:0007669"/>
    <property type="project" value="UniProtKB-SubCell"/>
</dbReference>
<evidence type="ECO:0000256" key="6">
    <source>
        <dbReference type="ARBA" id="ARBA00023237"/>
    </source>
</evidence>
<dbReference type="NCBIfam" id="TIGR04057">
    <property type="entry name" value="SusC_RagA_signa"/>
    <property type="match status" value="1"/>
</dbReference>
<evidence type="ECO:0000256" key="4">
    <source>
        <dbReference type="ARBA" id="ARBA00022692"/>
    </source>
</evidence>
<dbReference type="EMBL" id="BQKB01000045">
    <property type="protein sequence ID" value="GJM53680.1"/>
    <property type="molecule type" value="Genomic_DNA"/>
</dbReference>
<dbReference type="InterPro" id="IPR023997">
    <property type="entry name" value="TonB-dep_OMP_SusC/RagA_CS"/>
</dbReference>
<comment type="subcellular location">
    <subcellularLocation>
        <location evidence="1 7">Cell outer membrane</location>
        <topology evidence="1 7">Multi-pass membrane protein</topology>
    </subcellularLocation>
</comment>
<dbReference type="SUPFAM" id="SSF56935">
    <property type="entry name" value="Porins"/>
    <property type="match status" value="1"/>
</dbReference>
<evidence type="ECO:0000259" key="9">
    <source>
        <dbReference type="Pfam" id="PF07715"/>
    </source>
</evidence>
<dbReference type="RefSeq" id="WP_264847467.1">
    <property type="nucleotide sequence ID" value="NZ_BPMA01000057.1"/>
</dbReference>
<organism evidence="10 12">
    <name type="scientific">Capnocytophaga catalasegens</name>
    <dbReference type="NCBI Taxonomy" id="1004260"/>
    <lineage>
        <taxon>Bacteria</taxon>
        <taxon>Pseudomonadati</taxon>
        <taxon>Bacteroidota</taxon>
        <taxon>Flavobacteriia</taxon>
        <taxon>Flavobacteriales</taxon>
        <taxon>Flavobacteriaceae</taxon>
        <taxon>Capnocytophaga</taxon>
    </lineage>
</organism>
<keyword evidence="3 7" id="KW-1134">Transmembrane beta strand</keyword>
<dbReference type="InterPro" id="IPR039426">
    <property type="entry name" value="TonB-dep_rcpt-like"/>
</dbReference>
<evidence type="ECO:0000313" key="10">
    <source>
        <dbReference type="EMBL" id="GJM49136.1"/>
    </source>
</evidence>
<proteinExistence type="inferred from homology"/>
<dbReference type="InterPro" id="IPR037066">
    <property type="entry name" value="Plug_dom_sf"/>
</dbReference>
<dbReference type="InterPro" id="IPR023996">
    <property type="entry name" value="TonB-dep_OMP_SusC/RagA"/>
</dbReference>
<evidence type="ECO:0000256" key="8">
    <source>
        <dbReference type="SAM" id="SignalP"/>
    </source>
</evidence>
<keyword evidence="8" id="KW-0732">Signal</keyword>
<dbReference type="InterPro" id="IPR008969">
    <property type="entry name" value="CarboxyPept-like_regulatory"/>
</dbReference>
<comment type="caution">
    <text evidence="10">The sequence shown here is derived from an EMBL/GenBank/DDBJ whole genome shotgun (WGS) entry which is preliminary data.</text>
</comment>
<evidence type="ECO:0000256" key="5">
    <source>
        <dbReference type="ARBA" id="ARBA00023136"/>
    </source>
</evidence>
<dbReference type="Gene3D" id="2.170.130.10">
    <property type="entry name" value="TonB-dependent receptor, plug domain"/>
    <property type="match status" value="1"/>
</dbReference>
<evidence type="ECO:0000313" key="13">
    <source>
        <dbReference type="Proteomes" id="UP001208692"/>
    </source>
</evidence>
<evidence type="ECO:0000256" key="3">
    <source>
        <dbReference type="ARBA" id="ARBA00022452"/>
    </source>
</evidence>
<dbReference type="Pfam" id="PF13715">
    <property type="entry name" value="CarbopepD_reg_2"/>
    <property type="match status" value="1"/>
</dbReference>
<gene>
    <name evidence="10" type="ORF">RCZ15_01120</name>
    <name evidence="11" type="ORF">RCZ16_19960</name>
</gene>
<keyword evidence="5 7" id="KW-0472">Membrane</keyword>
<keyword evidence="13" id="KW-1185">Reference proteome</keyword>
<dbReference type="InterPro" id="IPR036942">
    <property type="entry name" value="Beta-barrel_TonB_sf"/>
</dbReference>
<evidence type="ECO:0000256" key="2">
    <source>
        <dbReference type="ARBA" id="ARBA00022448"/>
    </source>
</evidence>
<feature type="chain" id="PRO_5043674715" evidence="8">
    <location>
        <begin position="22"/>
        <end position="1120"/>
    </location>
</feature>
<dbReference type="Gene3D" id="2.40.170.20">
    <property type="entry name" value="TonB-dependent receptor, beta-barrel domain"/>
    <property type="match status" value="1"/>
</dbReference>
<evidence type="ECO:0000256" key="1">
    <source>
        <dbReference type="ARBA" id="ARBA00004571"/>
    </source>
</evidence>
<name>A0AAV5APA8_9FLAO</name>
<sequence>MNYLQKWWLLVCFVSISYIQAQTITGNVTAASDKLPLAGASVFIPSKTITNQSNIDGLIESVGVGVITDFDGNFSLSLPKGTKQIAVSFIGFQTKIISISNKTHYVIVLEEETNTLQEVVVTGYQKIEKRKLTASIAKIESKDLQQAGVASIDQLLQGQVAGLVTTVETGSPGELSKIRIRGTASLDGPQDPLWVIDGLPLEGNEVPDLSEKSSIDELRSYSIAGLNPDDIQDITILRDVAATAIYGARAANGVIVITTKKGRKGSMKINISANTFVTQRPDFSKLNLMNSAEKVDFELAMASRNDLSFRTDKGEVYRILNNANEYNTYQSQGFNALSTNTQNAINSLKNQYTAWDKLLYRSTFNKQYTASFSGGGEKADYYFSLGYYNEEGTTIGTGFERYNVSLSNTYRFNDRFKTGISLLGSQTNRKSYVTDTGSFTNPSKYSRDANPYYIPLNNDLSYVYDQDIRGLDDIYLPFNFLEERSSTDYQLKNQAIKAIIDAEYKILKNLTFTSQLGIQLDADATEKTAQKETYFTRKYRANTRYWDSSSSSFKYFLPDGGIIQNWNTNFFQYNWKNNLQYTLELNNKHEIDLFAGVELRRNQSKTIHTKGFGYNDKNLTTKPLIFNPNSSEANSSMFKQYSKNEVENAFVSFYTTASYTYKHRYTLFGSLRYDGSNLFGVDPKYKYLPLWAVSGSWLISEENFLQGSTILPYLRLRASYGLQGNIDKNTYPYVVGTYDSTNILPNSPQTIITVTSPPNDKLRWEKTTNYNAGLDAGFFNNRIRLSGDIYSRISSDLIGQRALALENGFNYSSINWAEVSNKGFELTLTTHNVRKENFDWTTTISLAHNKSKVERMQVRDNERIPSREGLPVNAVFAFKTNGLDAEGLPIFIDKSGKDVSLVEFFKLYDPWASFFPGVMTATELKEPQIRELYTYVGDKDPKYSGGIINTFRYKDFDLSINANFNIKRTMVRNIPYDPSQVDKGFNYSRDILNAWTPDNTQTTMPRIIGENTFLNGSDSFMAYQWLSGTDATNGISTISRLDTWVQDISYMRITSIRLGYSLPKDVVKRIGFESFRFNIEGRNLFVFSTDYNGFFDPETFGNIYAQPIAKSITMGVNLTF</sequence>
<keyword evidence="2 7" id="KW-0813">Transport</keyword>
<evidence type="ECO:0000313" key="11">
    <source>
        <dbReference type="EMBL" id="GJM53680.1"/>
    </source>
</evidence>
<dbReference type="Proteomes" id="UP001207736">
    <property type="component" value="Unassembled WGS sequence"/>
</dbReference>
<dbReference type="EMBL" id="BQKA01000003">
    <property type="protein sequence ID" value="GJM49136.1"/>
    <property type="molecule type" value="Genomic_DNA"/>
</dbReference>
<accession>A0AAV5APA8</accession>
<feature type="domain" description="TonB-dependent receptor plug" evidence="9">
    <location>
        <begin position="129"/>
        <end position="254"/>
    </location>
</feature>
<dbReference type="SUPFAM" id="SSF49464">
    <property type="entry name" value="Carboxypeptidase regulatory domain-like"/>
    <property type="match status" value="1"/>
</dbReference>
<evidence type="ECO:0000256" key="7">
    <source>
        <dbReference type="PROSITE-ProRule" id="PRU01360"/>
    </source>
</evidence>
<protein>
    <submittedName>
        <fullName evidence="10">SusC/RagA family TonB-linked outer membrane protein</fullName>
    </submittedName>
</protein>
<keyword evidence="6 7" id="KW-0998">Cell outer membrane</keyword>
<comment type="similarity">
    <text evidence="7">Belongs to the TonB-dependent receptor family.</text>
</comment>
<dbReference type="Proteomes" id="UP001208692">
    <property type="component" value="Unassembled WGS sequence"/>
</dbReference>
<dbReference type="Gene3D" id="2.60.40.1120">
    <property type="entry name" value="Carboxypeptidase-like, regulatory domain"/>
    <property type="match status" value="1"/>
</dbReference>
<evidence type="ECO:0000313" key="12">
    <source>
        <dbReference type="Proteomes" id="UP001207736"/>
    </source>
</evidence>
<feature type="signal peptide" evidence="8">
    <location>
        <begin position="1"/>
        <end position="21"/>
    </location>
</feature>
<dbReference type="InterPro" id="IPR012910">
    <property type="entry name" value="Plug_dom"/>
</dbReference>